<reference evidence="3" key="3">
    <citation type="submission" date="2022-05" db="EMBL/GenBank/DDBJ databases">
        <authorList>
            <person name="Kunte H.-J."/>
        </authorList>
    </citation>
    <scope>NUCLEOTIDE SEQUENCE</scope>
    <source>
        <strain evidence="3">G5</strain>
    </source>
</reference>
<dbReference type="EMBL" id="CP097331">
    <property type="protein sequence ID" value="URF08178.1"/>
    <property type="molecule type" value="Genomic_DNA"/>
</dbReference>
<reference evidence="2 4" key="1">
    <citation type="submission" date="2019-05" db="EMBL/GenBank/DDBJ databases">
        <title>Whole genome sequence analysis of Cupriavidus campinensis S14E4C strain.</title>
        <authorList>
            <person name="Abbaszade G."/>
            <person name="Szabo A."/>
            <person name="Toumi M."/>
            <person name="Toth E."/>
        </authorList>
    </citation>
    <scope>NUCLEOTIDE SEQUENCE [LARGE SCALE GENOMIC DNA]</scope>
    <source>
        <strain evidence="2 4">S14E4C</strain>
    </source>
</reference>
<reference evidence="3" key="2">
    <citation type="journal article" date="2022" name="Microbiol. Resour. Announc.">
        <title>Genome Sequence of Cupriavidus campinensis Strain G5, a Member of a Bacterial Consortium Capable of Polyethylene Degradation.</title>
        <authorList>
            <person name="Schneider B."/>
            <person name="Pfeiffer F."/>
            <person name="Dyall-Smith M."/>
            <person name="Kunte H.J."/>
        </authorList>
    </citation>
    <scope>NUCLEOTIDE SEQUENCE</scope>
    <source>
        <strain evidence="3">G5</strain>
    </source>
</reference>
<feature type="region of interest" description="Disordered" evidence="1">
    <location>
        <begin position="106"/>
        <end position="126"/>
    </location>
</feature>
<dbReference type="Proteomes" id="UP000318943">
    <property type="component" value="Unassembled WGS sequence"/>
</dbReference>
<proteinExistence type="predicted"/>
<name>A0AAE9I5L2_9BURK</name>
<dbReference type="AlphaFoldDB" id="A0AAE9I5L2"/>
<sequence>MRRVHILLATLGLAACVSTGVDVKQEQLSHFMIGFSTLDDITGQLGNPTWRASLSSGSTVLIYSFASSRPHPESFLPFIGPLFSGGEIRSVMVLFEFDQNGVLRSHGRTTSSSVSGWSVLPPGTLP</sequence>
<evidence type="ECO:0000313" key="5">
    <source>
        <dbReference type="Proteomes" id="UP001056132"/>
    </source>
</evidence>
<dbReference type="PROSITE" id="PS51257">
    <property type="entry name" value="PROKAR_LIPOPROTEIN"/>
    <property type="match status" value="1"/>
</dbReference>
<gene>
    <name evidence="2" type="ORF">FGG12_28880</name>
    <name evidence="3" type="ORF">M5D45_25250</name>
</gene>
<organism evidence="3 5">
    <name type="scientific">Cupriavidus campinensis</name>
    <dbReference type="NCBI Taxonomy" id="151783"/>
    <lineage>
        <taxon>Bacteria</taxon>
        <taxon>Pseudomonadati</taxon>
        <taxon>Pseudomonadota</taxon>
        <taxon>Betaproteobacteria</taxon>
        <taxon>Burkholderiales</taxon>
        <taxon>Burkholderiaceae</taxon>
        <taxon>Cupriavidus</taxon>
    </lineage>
</organism>
<dbReference type="EMBL" id="VCIZ01000033">
    <property type="protein sequence ID" value="TSP09221.1"/>
    <property type="molecule type" value="Genomic_DNA"/>
</dbReference>
<evidence type="ECO:0000256" key="1">
    <source>
        <dbReference type="SAM" id="MobiDB-lite"/>
    </source>
</evidence>
<evidence type="ECO:0000313" key="2">
    <source>
        <dbReference type="EMBL" id="TSP09221.1"/>
    </source>
</evidence>
<evidence type="ECO:0008006" key="6">
    <source>
        <dbReference type="Google" id="ProtNLM"/>
    </source>
</evidence>
<dbReference type="Proteomes" id="UP001056132">
    <property type="component" value="Chromosome 2"/>
</dbReference>
<accession>A0AAE9I5L2</accession>
<protein>
    <recommendedName>
        <fullName evidence="6">Lipoprotein</fullName>
    </recommendedName>
</protein>
<dbReference type="KEGG" id="ccam:M5D45_25250"/>
<evidence type="ECO:0000313" key="3">
    <source>
        <dbReference type="EMBL" id="URF08178.1"/>
    </source>
</evidence>
<evidence type="ECO:0000313" key="4">
    <source>
        <dbReference type="Proteomes" id="UP000318943"/>
    </source>
</evidence>
<dbReference type="RefSeq" id="WP_144203584.1">
    <property type="nucleotide sequence ID" value="NZ_CAJPVH010000005.1"/>
</dbReference>
<keyword evidence="4" id="KW-1185">Reference proteome</keyword>